<dbReference type="SUPFAM" id="SSF90123">
    <property type="entry name" value="ABC transporter transmembrane region"/>
    <property type="match status" value="1"/>
</dbReference>
<comment type="subcellular location">
    <subcellularLocation>
        <location evidence="1">Cell membrane</location>
        <topology evidence="1">Multi-pass membrane protein</topology>
    </subcellularLocation>
</comment>
<evidence type="ECO:0000256" key="6">
    <source>
        <dbReference type="ARBA" id="ARBA00023136"/>
    </source>
</evidence>
<dbReference type="EMBL" id="JADILV010000025">
    <property type="protein sequence ID" value="MBO8483273.1"/>
    <property type="molecule type" value="Genomic_DNA"/>
</dbReference>
<dbReference type="InterPro" id="IPR027417">
    <property type="entry name" value="P-loop_NTPase"/>
</dbReference>
<dbReference type="Gene3D" id="3.40.50.300">
    <property type="entry name" value="P-loop containing nucleotide triphosphate hydrolases"/>
    <property type="match status" value="1"/>
</dbReference>
<feature type="transmembrane region" description="Helical" evidence="7">
    <location>
        <begin position="6"/>
        <end position="23"/>
    </location>
</feature>
<protein>
    <submittedName>
        <fullName evidence="9">ATP-binding cassette domain-containing protein</fullName>
    </submittedName>
</protein>
<keyword evidence="3" id="KW-0547">Nucleotide-binding</keyword>
<comment type="caution">
    <text evidence="9">The sequence shown here is derived from an EMBL/GenBank/DDBJ whole genome shotgun (WGS) entry which is preliminary data.</text>
</comment>
<dbReference type="InterPro" id="IPR039421">
    <property type="entry name" value="Type_1_exporter"/>
</dbReference>
<dbReference type="PANTHER" id="PTHR24221:SF654">
    <property type="entry name" value="ATP-BINDING CASSETTE SUB-FAMILY B MEMBER 6"/>
    <property type="match status" value="1"/>
</dbReference>
<dbReference type="Pfam" id="PF00005">
    <property type="entry name" value="ABC_tran"/>
    <property type="match status" value="1"/>
</dbReference>
<reference evidence="9" key="2">
    <citation type="journal article" date="2021" name="PeerJ">
        <title>Extensive microbial diversity within the chicken gut microbiome revealed by metagenomics and culture.</title>
        <authorList>
            <person name="Gilroy R."/>
            <person name="Ravi A."/>
            <person name="Getino M."/>
            <person name="Pursley I."/>
            <person name="Horton D.L."/>
            <person name="Alikhan N.F."/>
            <person name="Baker D."/>
            <person name="Gharbi K."/>
            <person name="Hall N."/>
            <person name="Watson M."/>
            <person name="Adriaenssens E.M."/>
            <person name="Foster-Nyarko E."/>
            <person name="Jarju S."/>
            <person name="Secka A."/>
            <person name="Antonio M."/>
            <person name="Oren A."/>
            <person name="Chaudhuri R.R."/>
            <person name="La Ragione R."/>
            <person name="Hildebrand F."/>
            <person name="Pallen M.J."/>
        </authorList>
    </citation>
    <scope>NUCLEOTIDE SEQUENCE</scope>
    <source>
        <strain evidence="9">G3-8215</strain>
    </source>
</reference>
<evidence type="ECO:0000313" key="10">
    <source>
        <dbReference type="Proteomes" id="UP000725002"/>
    </source>
</evidence>
<evidence type="ECO:0000256" key="1">
    <source>
        <dbReference type="ARBA" id="ARBA00004651"/>
    </source>
</evidence>
<dbReference type="InterPro" id="IPR017871">
    <property type="entry name" value="ABC_transporter-like_CS"/>
</dbReference>
<evidence type="ECO:0000313" key="9">
    <source>
        <dbReference type="EMBL" id="MBO8483273.1"/>
    </source>
</evidence>
<dbReference type="PANTHER" id="PTHR24221">
    <property type="entry name" value="ATP-BINDING CASSETTE SUB-FAMILY B"/>
    <property type="match status" value="1"/>
</dbReference>
<feature type="non-terminal residue" evidence="9">
    <location>
        <position position="1"/>
    </location>
</feature>
<evidence type="ECO:0000256" key="2">
    <source>
        <dbReference type="ARBA" id="ARBA00022692"/>
    </source>
</evidence>
<keyword evidence="6 7" id="KW-0472">Membrane</keyword>
<dbReference type="Gene3D" id="1.20.1560.10">
    <property type="entry name" value="ABC transporter type 1, transmembrane domain"/>
    <property type="match status" value="1"/>
</dbReference>
<feature type="domain" description="ABC transporter" evidence="8">
    <location>
        <begin position="89"/>
        <end position="321"/>
    </location>
</feature>
<dbReference type="SMART" id="SM00382">
    <property type="entry name" value="AAA"/>
    <property type="match status" value="1"/>
</dbReference>
<evidence type="ECO:0000256" key="7">
    <source>
        <dbReference type="SAM" id="Phobius"/>
    </source>
</evidence>
<organism evidence="9 10">
    <name type="scientific">Candidatus Cryptobacteroides avicola</name>
    <dbReference type="NCBI Taxonomy" id="2840757"/>
    <lineage>
        <taxon>Bacteria</taxon>
        <taxon>Pseudomonadati</taxon>
        <taxon>Bacteroidota</taxon>
        <taxon>Bacteroidia</taxon>
        <taxon>Bacteroidales</taxon>
        <taxon>Candidatus Cryptobacteroides</taxon>
    </lineage>
</organism>
<dbReference type="InterPro" id="IPR003439">
    <property type="entry name" value="ABC_transporter-like_ATP-bd"/>
</dbReference>
<evidence type="ECO:0000256" key="5">
    <source>
        <dbReference type="ARBA" id="ARBA00022989"/>
    </source>
</evidence>
<dbReference type="GO" id="GO:0016887">
    <property type="term" value="F:ATP hydrolysis activity"/>
    <property type="evidence" value="ECO:0007669"/>
    <property type="project" value="InterPro"/>
</dbReference>
<name>A0A940DU61_9BACT</name>
<evidence type="ECO:0000256" key="3">
    <source>
        <dbReference type="ARBA" id="ARBA00022741"/>
    </source>
</evidence>
<sequence>SGIASVLIMTGLVAYGAMSVFHGRMTTGELMAVLGITGSLFPAVASLALVAIPVNEAKVAFDRMFEIIGAGEDTDESREAPFLHDVGKLSIENLSFRFTGRKLLLEDVDMEFRKGEIVCIVGESGCGKSTLMQILQGFYAPESGCVKIDGVRIDAPAPDVISAVPQDIYIFNGTVLENICFGQVPEDLNEVAEFCREYGFDRFIDELPGGLMTIVGEEGINLSGGQKQLIAFARALYHEPSEILLLDEMTSSMDRETERFVCNILDTIRDIFITVFVTHRLETAKRLADRIYVISGGRVQASGTHEQLMTTDNFYSEYWRQL</sequence>
<dbReference type="InterPro" id="IPR036640">
    <property type="entry name" value="ABC1_TM_sf"/>
</dbReference>
<dbReference type="AlphaFoldDB" id="A0A940DU61"/>
<dbReference type="GO" id="GO:0034040">
    <property type="term" value="F:ATPase-coupled lipid transmembrane transporter activity"/>
    <property type="evidence" value="ECO:0007669"/>
    <property type="project" value="TreeGrafter"/>
</dbReference>
<keyword evidence="4 9" id="KW-0067">ATP-binding</keyword>
<evidence type="ECO:0000256" key="4">
    <source>
        <dbReference type="ARBA" id="ARBA00022840"/>
    </source>
</evidence>
<accession>A0A940DU61</accession>
<keyword evidence="5 7" id="KW-1133">Transmembrane helix</keyword>
<dbReference type="PROSITE" id="PS00211">
    <property type="entry name" value="ABC_TRANSPORTER_1"/>
    <property type="match status" value="1"/>
</dbReference>
<dbReference type="InterPro" id="IPR003593">
    <property type="entry name" value="AAA+_ATPase"/>
</dbReference>
<proteinExistence type="predicted"/>
<gene>
    <name evidence="9" type="ORF">IAB75_04060</name>
</gene>
<keyword evidence="2 7" id="KW-0812">Transmembrane</keyword>
<dbReference type="GO" id="GO:0005524">
    <property type="term" value="F:ATP binding"/>
    <property type="evidence" value="ECO:0007669"/>
    <property type="project" value="UniProtKB-KW"/>
</dbReference>
<reference evidence="9" key="1">
    <citation type="submission" date="2020-10" db="EMBL/GenBank/DDBJ databases">
        <authorList>
            <person name="Gilroy R."/>
        </authorList>
    </citation>
    <scope>NUCLEOTIDE SEQUENCE</scope>
    <source>
        <strain evidence="9">G3-8215</strain>
    </source>
</reference>
<dbReference type="GO" id="GO:0005886">
    <property type="term" value="C:plasma membrane"/>
    <property type="evidence" value="ECO:0007669"/>
    <property type="project" value="UniProtKB-SubCell"/>
</dbReference>
<evidence type="ECO:0000259" key="8">
    <source>
        <dbReference type="PROSITE" id="PS50893"/>
    </source>
</evidence>
<dbReference type="SUPFAM" id="SSF52540">
    <property type="entry name" value="P-loop containing nucleoside triphosphate hydrolases"/>
    <property type="match status" value="1"/>
</dbReference>
<dbReference type="PROSITE" id="PS50893">
    <property type="entry name" value="ABC_TRANSPORTER_2"/>
    <property type="match status" value="1"/>
</dbReference>
<dbReference type="Proteomes" id="UP000725002">
    <property type="component" value="Unassembled WGS sequence"/>
</dbReference>
<feature type="transmembrane region" description="Helical" evidence="7">
    <location>
        <begin position="30"/>
        <end position="54"/>
    </location>
</feature>